<feature type="region of interest" description="Disordered" evidence="1">
    <location>
        <begin position="55"/>
        <end position="83"/>
    </location>
</feature>
<gene>
    <name evidence="2" type="ORF">HDA32_005835</name>
</gene>
<evidence type="ECO:0000256" key="1">
    <source>
        <dbReference type="SAM" id="MobiDB-lite"/>
    </source>
</evidence>
<name>A0A852U578_9ACTN</name>
<proteinExistence type="predicted"/>
<dbReference type="Proteomes" id="UP000589036">
    <property type="component" value="Unassembled WGS sequence"/>
</dbReference>
<organism evidence="2 3">
    <name type="scientific">Spinactinospora alkalitolerans</name>
    <dbReference type="NCBI Taxonomy" id="687207"/>
    <lineage>
        <taxon>Bacteria</taxon>
        <taxon>Bacillati</taxon>
        <taxon>Actinomycetota</taxon>
        <taxon>Actinomycetes</taxon>
        <taxon>Streptosporangiales</taxon>
        <taxon>Nocardiopsidaceae</taxon>
        <taxon>Spinactinospora</taxon>
    </lineage>
</organism>
<evidence type="ECO:0000313" key="2">
    <source>
        <dbReference type="EMBL" id="NYE50715.1"/>
    </source>
</evidence>
<protein>
    <submittedName>
        <fullName evidence="2">Uncharacterized protein</fullName>
    </submittedName>
</protein>
<comment type="caution">
    <text evidence="2">The sequence shown here is derived from an EMBL/GenBank/DDBJ whole genome shotgun (WGS) entry which is preliminary data.</text>
</comment>
<accession>A0A852U578</accession>
<keyword evidence="3" id="KW-1185">Reference proteome</keyword>
<sequence>MKAIHIIARHIRRSTTAATPDTTAFVVSLMTRSVRACLLKGSAIDYFLSVRAGVGGGEADSNRTEGRSMRYRSPVRHPMAQRNSIALSPRIGAPCDLSK</sequence>
<dbReference type="EMBL" id="JACCCC010000001">
    <property type="protein sequence ID" value="NYE50715.1"/>
    <property type="molecule type" value="Genomic_DNA"/>
</dbReference>
<reference evidence="2 3" key="1">
    <citation type="submission" date="2020-07" db="EMBL/GenBank/DDBJ databases">
        <title>Sequencing the genomes of 1000 actinobacteria strains.</title>
        <authorList>
            <person name="Klenk H.-P."/>
        </authorList>
    </citation>
    <scope>NUCLEOTIDE SEQUENCE [LARGE SCALE GENOMIC DNA]</scope>
    <source>
        <strain evidence="2 3">CXB654</strain>
    </source>
</reference>
<evidence type="ECO:0000313" key="3">
    <source>
        <dbReference type="Proteomes" id="UP000589036"/>
    </source>
</evidence>
<dbReference type="AlphaFoldDB" id="A0A852U578"/>